<evidence type="ECO:0000256" key="2">
    <source>
        <dbReference type="ARBA" id="ARBA00022617"/>
    </source>
</evidence>
<keyword evidence="2" id="KW-0349">Heme</keyword>
<reference evidence="9 10" key="1">
    <citation type="submission" date="2021-06" db="EMBL/GenBank/DDBJ databases">
        <title>New haloarchaea isolates fom saline soil.</title>
        <authorList>
            <person name="Duran-Viseras A."/>
            <person name="Sanchez-Porro C.S."/>
            <person name="Ventosa A."/>
        </authorList>
    </citation>
    <scope>NUCLEOTIDE SEQUENCE [LARGE SCALE GENOMIC DNA]</scope>
    <source>
        <strain evidence="9 10">JCM 183640</strain>
    </source>
</reference>
<keyword evidence="6" id="KW-0408">Iron</keyword>
<dbReference type="AlphaFoldDB" id="A0A8J7YFI8"/>
<evidence type="ECO:0000256" key="7">
    <source>
        <dbReference type="ARBA" id="ARBA00023136"/>
    </source>
</evidence>
<evidence type="ECO:0000256" key="8">
    <source>
        <dbReference type="SAM" id="Phobius"/>
    </source>
</evidence>
<dbReference type="Proteomes" id="UP000766550">
    <property type="component" value="Unassembled WGS sequence"/>
</dbReference>
<dbReference type="InterPro" id="IPR034804">
    <property type="entry name" value="SQR/QFR_C/D"/>
</dbReference>
<dbReference type="GO" id="GO:0016020">
    <property type="term" value="C:membrane"/>
    <property type="evidence" value="ECO:0007669"/>
    <property type="project" value="UniProtKB-SubCell"/>
</dbReference>
<proteinExistence type="predicted"/>
<evidence type="ECO:0000256" key="5">
    <source>
        <dbReference type="ARBA" id="ARBA00022989"/>
    </source>
</evidence>
<organism evidence="9 10">
    <name type="scientific">Haloarcula limicola</name>
    <dbReference type="NCBI Taxonomy" id="1429915"/>
    <lineage>
        <taxon>Archaea</taxon>
        <taxon>Methanobacteriati</taxon>
        <taxon>Methanobacteriota</taxon>
        <taxon>Stenosarchaea group</taxon>
        <taxon>Halobacteria</taxon>
        <taxon>Halobacteriales</taxon>
        <taxon>Haloarculaceae</taxon>
        <taxon>Haloarcula</taxon>
    </lineage>
</organism>
<feature type="transmembrane region" description="Helical" evidence="8">
    <location>
        <begin position="27"/>
        <end position="47"/>
    </location>
</feature>
<dbReference type="RefSeq" id="WP_162319397.1">
    <property type="nucleotide sequence ID" value="NZ_JAHQXF010000004.1"/>
</dbReference>
<dbReference type="OrthoDB" id="376164at2157"/>
<evidence type="ECO:0000313" key="10">
    <source>
        <dbReference type="Proteomes" id="UP000766550"/>
    </source>
</evidence>
<feature type="transmembrane region" description="Helical" evidence="8">
    <location>
        <begin position="100"/>
        <end position="119"/>
    </location>
</feature>
<dbReference type="Pfam" id="PF01127">
    <property type="entry name" value="Sdh_cyt"/>
    <property type="match status" value="1"/>
</dbReference>
<keyword evidence="3 8" id="KW-0812">Transmembrane</keyword>
<evidence type="ECO:0000256" key="6">
    <source>
        <dbReference type="ARBA" id="ARBA00023004"/>
    </source>
</evidence>
<dbReference type="EMBL" id="JAHQXF010000004">
    <property type="protein sequence ID" value="MBV0926286.1"/>
    <property type="molecule type" value="Genomic_DNA"/>
</dbReference>
<keyword evidence="7 8" id="KW-0472">Membrane</keyword>
<name>A0A8J7YFI8_9EURY</name>
<keyword evidence="4" id="KW-0479">Metal-binding</keyword>
<accession>A0A8J7YFI8</accession>
<sequence length="120" mass="13101">MGKESTKVYRREVSNIGSWREFSVPHVAFALHRVTGWLLLGWVGYHLVAPMLTGASTSVQPPSGKLFTVAVLSVLFFHGINGLRLLVVESSSRGVDHIEQLFKGTVVATGLTAVLTWVII</sequence>
<dbReference type="GO" id="GO:0046872">
    <property type="term" value="F:metal ion binding"/>
    <property type="evidence" value="ECO:0007669"/>
    <property type="project" value="UniProtKB-KW"/>
</dbReference>
<protein>
    <recommendedName>
        <fullName evidence="11">Succinate dehydrogenase, cytochrome b556 subunit</fullName>
    </recommendedName>
</protein>
<dbReference type="SUPFAM" id="SSF81343">
    <property type="entry name" value="Fumarate reductase respiratory complex transmembrane subunits"/>
    <property type="match status" value="1"/>
</dbReference>
<keyword evidence="5 8" id="KW-1133">Transmembrane helix</keyword>
<evidence type="ECO:0000256" key="3">
    <source>
        <dbReference type="ARBA" id="ARBA00022692"/>
    </source>
</evidence>
<evidence type="ECO:0000313" key="9">
    <source>
        <dbReference type="EMBL" id="MBV0926286.1"/>
    </source>
</evidence>
<keyword evidence="10" id="KW-1185">Reference proteome</keyword>
<evidence type="ECO:0000256" key="4">
    <source>
        <dbReference type="ARBA" id="ARBA00022723"/>
    </source>
</evidence>
<dbReference type="InterPro" id="IPR000701">
    <property type="entry name" value="SuccDH_FuR_B_TM-su"/>
</dbReference>
<dbReference type="Gene3D" id="1.20.1300.10">
    <property type="entry name" value="Fumarate reductase/succinate dehydrogenase, transmembrane subunit"/>
    <property type="match status" value="1"/>
</dbReference>
<comment type="caution">
    <text evidence="9">The sequence shown here is derived from an EMBL/GenBank/DDBJ whole genome shotgun (WGS) entry which is preliminary data.</text>
</comment>
<evidence type="ECO:0008006" key="11">
    <source>
        <dbReference type="Google" id="ProtNLM"/>
    </source>
</evidence>
<gene>
    <name evidence="9" type="ORF">KTS45_18930</name>
</gene>
<feature type="transmembrane region" description="Helical" evidence="8">
    <location>
        <begin position="67"/>
        <end position="88"/>
    </location>
</feature>
<evidence type="ECO:0000256" key="1">
    <source>
        <dbReference type="ARBA" id="ARBA00004370"/>
    </source>
</evidence>
<comment type="subcellular location">
    <subcellularLocation>
        <location evidence="1">Membrane</location>
    </subcellularLocation>
</comment>